<dbReference type="EC" id="1.4.1.13" evidence="16"/>
<dbReference type="InterPro" id="IPR002932">
    <property type="entry name" value="Glu_synthdom"/>
</dbReference>
<evidence type="ECO:0000313" key="16">
    <source>
        <dbReference type="EMBL" id="QUV93007.1"/>
    </source>
</evidence>
<keyword evidence="17" id="KW-1185">Reference proteome</keyword>
<dbReference type="NCBIfam" id="NF008730">
    <property type="entry name" value="PRK11750.1"/>
    <property type="match status" value="1"/>
</dbReference>
<comment type="pathway">
    <text evidence="14">Amino-acid biosynthesis.</text>
</comment>
<keyword evidence="6" id="KW-0288">FMN</keyword>
<feature type="domain" description="Glutamine amidotransferase type-2" evidence="15">
    <location>
        <begin position="8"/>
        <end position="390"/>
    </location>
</feature>
<dbReference type="InterPro" id="IPR036485">
    <property type="entry name" value="Glu_synth_asu_C_sf"/>
</dbReference>
<dbReference type="Pfam" id="PF04898">
    <property type="entry name" value="Glu_syn_central"/>
    <property type="match status" value="1"/>
</dbReference>
<accession>A0ABX8AYV9</accession>
<keyword evidence="5" id="KW-0285">Flavoprotein</keyword>
<sequence length="1458" mass="156564">MRLEKSSCGVGFIASRRGVPERGVVEAALHALRCVEHRGACAADGRTSDGAGLLTDLPYALFGYPPESIAVAFLFLPAEPARSARAFDILAETFDFHDLHVLESRDVPTNPTVLGPIARQLLPTLKQAVIKRPPQARTLTAFERLLYAAKQMTRKRWRKQGLDTSCFFASLSPTTIVYKALVRAGDLDRFYLDLQHPTFVSRFALFHRRFSTNTRTAWDRAQPFRLIAHNGEINTIAGNRAWAYSRERSLGLEAGELLTHGNISDTGSLNEMIEALRYRSGVLSLAEALAIVMPPAESDAYHTFWGRALEPWDGPAIVAFADGQVVGARLDRNGFRPGRWTETNDAFYLASEAGAFAVDEGQVRAKGALHAGTGVVVDLRSGSVTFIEPRTPALASGAVFDPRTRSLPPMPAPTAVQFSHLARAFGYTYDDVQTFLAPMAATGKEPLGSMGDTARLAVLSDIPRPLFDFFYQDFAQVTNPPVDYLREALVMNTTVHLGAKPNIFAPKTLVPPPPAIELSGPVLSLSGMAALRTGLGTTRLGVHIAELDATFARSDGVEGLQTALAELQRQALNLTEHGASVLIVSDRGISPQRVPIPSLLALRAIVNGLNEAGMLLDTSLVIETGEVRTAHHVAALIGFGAAAVCPCVALDWARFGQHPKLDDLDADRREQQLVQALTGGVLKIMAKMGISVLASYQNAQLFTPVGLGARLLAEFFPGKDSRLGGLELEDLARQQLAQHADWCAAADTLDWRALPRHFRFKEDTQGRQGEQHAMTTARARLVHAFVRDPSPERYAAYLASGAHHEPVSPRHLLTIRSVGAPLPLEQVQSRQEIVRTFGTGGMSFGAISAESQRDLILAMQQLGGRSNSGEGGENPYYFTAGLTASTKQIGSARFGVTARYLVTGREIQIKMAQGAKPGEGGQLMRHKVTPEIAQARYATPGMDLISPPPMHDIYSIEDLKQLIEELKNLHPGARVSVKLVAGNNIGTIAVGVAKAGADIIHIAGGDGGTGAAGLISMAHAGLPWEIGLVEVHRALCEEGLRGAVTLRVDGGLSSGLDVVLAAILGAEEFDFGKLALVAQGCIMARICETNQCPAGIATHDPRRKAKYTGQPEHVVHLFEAIADDARQWLSRAGIPTLNAAVGRTDLLMPHPRHVDRVAERRLDLSFFLTPPLPLPLPVPRAPFQVGALNQRILDDVRAGLGASPPVSVFDYPITTRDRAVPATLAGWLAAEAHARQFPVAESPSAPAPQRVFPPPPITLRFTGSAGQGFGVFLTDGLRLGLQGEANDSVGKGMSGGKIVIRPHPRWRDSLRSDVETNAIIGNAALYGATGGTLYVAGFAGDRFAVRNSGATAVVHGVGLHACEYMTGGLVVILGPTSKNLGAGMTGGKIYVYGGAPETHVNRAFLEASALSPEELTALHALLVDFMVETESRAVQDLLETWEAHSTRFVAYLPRRQEA</sequence>
<evidence type="ECO:0000256" key="11">
    <source>
        <dbReference type="ARBA" id="ARBA00023014"/>
    </source>
</evidence>
<evidence type="ECO:0000313" key="17">
    <source>
        <dbReference type="Proteomes" id="UP000677668"/>
    </source>
</evidence>
<reference evidence="16 17" key="1">
    <citation type="submission" date="2021-03" db="EMBL/GenBank/DDBJ databases">
        <title>Genomic and phenotypic characterization of Chloracidobacterium isolates provides evidence for multiple species.</title>
        <authorList>
            <person name="Saini M.K."/>
            <person name="Costas A.M.G."/>
            <person name="Tank M."/>
            <person name="Bryant D.A."/>
        </authorList>
    </citation>
    <scope>NUCLEOTIDE SEQUENCE [LARGE SCALE GENOMIC DNA]</scope>
    <source>
        <strain evidence="16 17">N</strain>
    </source>
</reference>
<dbReference type="InterPro" id="IPR017932">
    <property type="entry name" value="GATase_2_dom"/>
</dbReference>
<dbReference type="Pfam" id="PF01645">
    <property type="entry name" value="Glu_synthase"/>
    <property type="match status" value="1"/>
</dbReference>
<evidence type="ECO:0000256" key="2">
    <source>
        <dbReference type="ARBA" id="ARBA00001927"/>
    </source>
</evidence>
<keyword evidence="12" id="KW-0314">Glutamate biosynthesis</keyword>
<dbReference type="CDD" id="cd02808">
    <property type="entry name" value="GltS_FMN"/>
    <property type="match status" value="1"/>
</dbReference>
<keyword evidence="11" id="KW-0411">Iron-sulfur</keyword>
<dbReference type="Gene3D" id="2.160.20.60">
    <property type="entry name" value="Glutamate synthase, alpha subunit, C-terminal domain"/>
    <property type="match status" value="1"/>
</dbReference>
<evidence type="ECO:0000256" key="7">
    <source>
        <dbReference type="ARBA" id="ARBA00022723"/>
    </source>
</evidence>
<organism evidence="16 17">
    <name type="scientific">Chloracidobacterium sp. N</name>
    <dbReference type="NCBI Taxonomy" id="2821540"/>
    <lineage>
        <taxon>Bacteria</taxon>
        <taxon>Pseudomonadati</taxon>
        <taxon>Acidobacteriota</taxon>
        <taxon>Terriglobia</taxon>
        <taxon>Terriglobales</taxon>
        <taxon>Acidobacteriaceae</taxon>
        <taxon>Chloracidobacterium</taxon>
        <taxon>Chloracidobacterium aggregatum</taxon>
    </lineage>
</organism>
<keyword evidence="13" id="KW-0003">3Fe-4S</keyword>
<keyword evidence="7" id="KW-0479">Metal-binding</keyword>
<dbReference type="SUPFAM" id="SSF56235">
    <property type="entry name" value="N-terminal nucleophile aminohydrolases (Ntn hydrolases)"/>
    <property type="match status" value="1"/>
</dbReference>
<protein>
    <submittedName>
        <fullName evidence="16">Glutamate synthase large subunit</fullName>
        <ecNumber evidence="16">1.4.1.13</ecNumber>
    </submittedName>
</protein>
<dbReference type="SUPFAM" id="SSF51395">
    <property type="entry name" value="FMN-linked oxidoreductases"/>
    <property type="match status" value="1"/>
</dbReference>
<dbReference type="Gene3D" id="3.20.20.70">
    <property type="entry name" value="Aldolase class I"/>
    <property type="match status" value="2"/>
</dbReference>
<dbReference type="EMBL" id="CP072642">
    <property type="protein sequence ID" value="QUV93007.1"/>
    <property type="molecule type" value="Genomic_DNA"/>
</dbReference>
<dbReference type="PROSITE" id="PS51278">
    <property type="entry name" value="GATASE_TYPE_2"/>
    <property type="match status" value="1"/>
</dbReference>
<evidence type="ECO:0000256" key="14">
    <source>
        <dbReference type="ARBA" id="ARBA00029440"/>
    </source>
</evidence>
<keyword evidence="4" id="KW-0028">Amino-acid biosynthesis</keyword>
<dbReference type="InterPro" id="IPR002489">
    <property type="entry name" value="Glu_synth_asu_C"/>
</dbReference>
<dbReference type="Gene3D" id="3.60.20.10">
    <property type="entry name" value="Glutamine Phosphoribosylpyrophosphate, subunit 1, domain 1"/>
    <property type="match status" value="1"/>
</dbReference>
<dbReference type="Pfam" id="PF00310">
    <property type="entry name" value="GATase_2"/>
    <property type="match status" value="1"/>
</dbReference>
<keyword evidence="9 16" id="KW-0560">Oxidoreductase</keyword>
<comment type="cofactor">
    <cofactor evidence="2">
        <name>[3Fe-4S] cluster</name>
        <dbReference type="ChEBI" id="CHEBI:21137"/>
    </cofactor>
</comment>
<dbReference type="InterPro" id="IPR013785">
    <property type="entry name" value="Aldolase_TIM"/>
</dbReference>
<dbReference type="InterPro" id="IPR029055">
    <property type="entry name" value="Ntn_hydrolases_N"/>
</dbReference>
<comment type="cofactor">
    <cofactor evidence="1">
        <name>FMN</name>
        <dbReference type="ChEBI" id="CHEBI:58210"/>
    </cofactor>
</comment>
<keyword evidence="8" id="KW-0315">Glutamine amidotransferase</keyword>
<name>A0ABX8AYV9_9BACT</name>
<gene>
    <name evidence="16" type="primary">gltB</name>
    <name evidence="16" type="ORF">J8C05_06350</name>
</gene>
<proteinExistence type="inferred from homology"/>
<dbReference type="InterPro" id="IPR006982">
    <property type="entry name" value="Glu_synth_centr_N"/>
</dbReference>
<evidence type="ECO:0000256" key="10">
    <source>
        <dbReference type="ARBA" id="ARBA00023004"/>
    </source>
</evidence>
<dbReference type="PANTHER" id="PTHR11938:SF133">
    <property type="entry name" value="GLUTAMATE SYNTHASE (NADH)"/>
    <property type="match status" value="1"/>
</dbReference>
<evidence type="ECO:0000256" key="6">
    <source>
        <dbReference type="ARBA" id="ARBA00022643"/>
    </source>
</evidence>
<evidence type="ECO:0000259" key="15">
    <source>
        <dbReference type="PROSITE" id="PS51278"/>
    </source>
</evidence>
<keyword evidence="10" id="KW-0408">Iron</keyword>
<dbReference type="SUPFAM" id="SSF69336">
    <property type="entry name" value="Alpha subunit of glutamate synthase, C-terminal domain"/>
    <property type="match status" value="1"/>
</dbReference>
<evidence type="ECO:0000256" key="12">
    <source>
        <dbReference type="ARBA" id="ARBA00023164"/>
    </source>
</evidence>
<evidence type="ECO:0000256" key="1">
    <source>
        <dbReference type="ARBA" id="ARBA00001917"/>
    </source>
</evidence>
<evidence type="ECO:0000256" key="13">
    <source>
        <dbReference type="ARBA" id="ARBA00023291"/>
    </source>
</evidence>
<dbReference type="Pfam" id="PF01493">
    <property type="entry name" value="GXGXG"/>
    <property type="match status" value="1"/>
</dbReference>
<dbReference type="Proteomes" id="UP000677668">
    <property type="component" value="Chromosome 1"/>
</dbReference>
<comment type="similarity">
    <text evidence="3">Belongs to the glutamate synthase family.</text>
</comment>
<evidence type="ECO:0000256" key="4">
    <source>
        <dbReference type="ARBA" id="ARBA00022605"/>
    </source>
</evidence>
<evidence type="ECO:0000256" key="5">
    <source>
        <dbReference type="ARBA" id="ARBA00022630"/>
    </source>
</evidence>
<evidence type="ECO:0000256" key="8">
    <source>
        <dbReference type="ARBA" id="ARBA00022962"/>
    </source>
</evidence>
<dbReference type="InterPro" id="IPR050711">
    <property type="entry name" value="ET-N_metabolism_enzyme"/>
</dbReference>
<dbReference type="CDD" id="cd00713">
    <property type="entry name" value="GltS"/>
    <property type="match status" value="1"/>
</dbReference>
<dbReference type="GO" id="GO:0004355">
    <property type="term" value="F:glutamate synthase (NADPH) activity"/>
    <property type="evidence" value="ECO:0007669"/>
    <property type="project" value="UniProtKB-EC"/>
</dbReference>
<evidence type="ECO:0000256" key="3">
    <source>
        <dbReference type="ARBA" id="ARBA00009716"/>
    </source>
</evidence>
<evidence type="ECO:0000256" key="9">
    <source>
        <dbReference type="ARBA" id="ARBA00023002"/>
    </source>
</evidence>
<dbReference type="PANTHER" id="PTHR11938">
    <property type="entry name" value="FAD NADPH DEHYDROGENASE/OXIDOREDUCTASE"/>
    <property type="match status" value="1"/>
</dbReference>
<dbReference type="RefSeq" id="WP_211421432.1">
    <property type="nucleotide sequence ID" value="NZ_CP072642.1"/>
</dbReference>